<keyword evidence="3" id="KW-1185">Reference proteome</keyword>
<evidence type="ECO:0000313" key="3">
    <source>
        <dbReference type="Proteomes" id="UP001056937"/>
    </source>
</evidence>
<proteinExistence type="predicted"/>
<evidence type="ECO:0000259" key="1">
    <source>
        <dbReference type="PROSITE" id="PS50404"/>
    </source>
</evidence>
<dbReference type="Pfam" id="PF13409">
    <property type="entry name" value="GST_N_2"/>
    <property type="match status" value="1"/>
</dbReference>
<reference evidence="2" key="1">
    <citation type="journal article" date="2022" name="Toxins">
        <title>Genomic Analysis of Sphingopyxis sp. USTB-05 for Biodegrading Cyanobacterial Hepatotoxins.</title>
        <authorList>
            <person name="Liu C."/>
            <person name="Xu Q."/>
            <person name="Zhao Z."/>
            <person name="Zhang H."/>
            <person name="Liu X."/>
            <person name="Yin C."/>
            <person name="Liu Y."/>
            <person name="Yan H."/>
        </authorList>
    </citation>
    <scope>NUCLEOTIDE SEQUENCE</scope>
    <source>
        <strain evidence="2">NBD5</strain>
    </source>
</reference>
<accession>A0ABY4XCB0</accession>
<dbReference type="RefSeq" id="WP_302898076.1">
    <property type="nucleotide sequence ID" value="NZ_CP084930.1"/>
</dbReference>
<dbReference type="PROSITE" id="PS50404">
    <property type="entry name" value="GST_NTER"/>
    <property type="match status" value="1"/>
</dbReference>
<dbReference type="Gene3D" id="3.40.30.10">
    <property type="entry name" value="Glutaredoxin"/>
    <property type="match status" value="1"/>
</dbReference>
<dbReference type="EMBL" id="CP084930">
    <property type="protein sequence ID" value="USI74604.1"/>
    <property type="molecule type" value="Genomic_DNA"/>
</dbReference>
<organism evidence="2 3">
    <name type="scientific">Sphingomonas morindae</name>
    <dbReference type="NCBI Taxonomy" id="1541170"/>
    <lineage>
        <taxon>Bacteria</taxon>
        <taxon>Pseudomonadati</taxon>
        <taxon>Pseudomonadota</taxon>
        <taxon>Alphaproteobacteria</taxon>
        <taxon>Sphingomonadales</taxon>
        <taxon>Sphingomonadaceae</taxon>
        <taxon>Sphingomonas</taxon>
    </lineage>
</organism>
<dbReference type="InterPro" id="IPR036249">
    <property type="entry name" value="Thioredoxin-like_sf"/>
</dbReference>
<name>A0ABY4XCB0_9SPHN</name>
<gene>
    <name evidence="2" type="ORF">LHA26_14775</name>
</gene>
<dbReference type="SUPFAM" id="SSF52833">
    <property type="entry name" value="Thioredoxin-like"/>
    <property type="match status" value="1"/>
</dbReference>
<sequence length="73" mass="7877">MTAAPPFDFFYDAGSCSLAVRIVLEELELPYEAHRVTARDATDKASQPLWRARNPKGGVPALAPVAGRVHSAL</sequence>
<dbReference type="Proteomes" id="UP001056937">
    <property type="component" value="Chromosome 1"/>
</dbReference>
<dbReference type="InterPro" id="IPR004045">
    <property type="entry name" value="Glutathione_S-Trfase_N"/>
</dbReference>
<feature type="domain" description="GST N-terminal" evidence="1">
    <location>
        <begin position="4"/>
        <end position="73"/>
    </location>
</feature>
<evidence type="ECO:0000313" key="2">
    <source>
        <dbReference type="EMBL" id="USI74604.1"/>
    </source>
</evidence>
<protein>
    <recommendedName>
        <fullName evidence="1">GST N-terminal domain-containing protein</fullName>
    </recommendedName>
</protein>